<gene>
    <name evidence="1" type="ORF">KP509_14G030400</name>
</gene>
<comment type="caution">
    <text evidence="1">The sequence shown here is derived from an EMBL/GenBank/DDBJ whole genome shotgun (WGS) entry which is preliminary data.</text>
</comment>
<reference evidence="1" key="1">
    <citation type="submission" date="2021-08" db="EMBL/GenBank/DDBJ databases">
        <title>WGS assembly of Ceratopteris richardii.</title>
        <authorList>
            <person name="Marchant D.B."/>
            <person name="Chen G."/>
            <person name="Jenkins J."/>
            <person name="Shu S."/>
            <person name="Leebens-Mack J."/>
            <person name="Grimwood J."/>
            <person name="Schmutz J."/>
            <person name="Soltis P."/>
            <person name="Soltis D."/>
            <person name="Chen Z.-H."/>
        </authorList>
    </citation>
    <scope>NUCLEOTIDE SEQUENCE</scope>
    <source>
        <strain evidence="1">Whitten #5841</strain>
        <tissue evidence="1">Leaf</tissue>
    </source>
</reference>
<sequence length="62" mass="6586">MVYGTLKLSLEVLRMWNSILQIEGGGGDMVATSTNDASNLVLLQDGSIITSKSNLGVQGQIF</sequence>
<name>A0A8T2TAJ5_CERRI</name>
<dbReference type="PANTHER" id="PTHR31513">
    <property type="entry name" value="EPHRIN TYPE-B RECEPTOR"/>
    <property type="match status" value="1"/>
</dbReference>
<proteinExistence type="predicted"/>
<dbReference type="PANTHER" id="PTHR31513:SF2">
    <property type="entry name" value="MRAZ"/>
    <property type="match status" value="1"/>
</dbReference>
<evidence type="ECO:0000313" key="1">
    <source>
        <dbReference type="EMBL" id="KAH7415152.1"/>
    </source>
</evidence>
<dbReference type="AlphaFoldDB" id="A0A8T2TAJ5"/>
<dbReference type="Proteomes" id="UP000825935">
    <property type="component" value="Chromosome 14"/>
</dbReference>
<keyword evidence="2" id="KW-1185">Reference proteome</keyword>
<evidence type="ECO:0000313" key="2">
    <source>
        <dbReference type="Proteomes" id="UP000825935"/>
    </source>
</evidence>
<protein>
    <submittedName>
        <fullName evidence="1">Uncharacterized protein</fullName>
    </submittedName>
</protein>
<organism evidence="1 2">
    <name type="scientific">Ceratopteris richardii</name>
    <name type="common">Triangle waterfern</name>
    <dbReference type="NCBI Taxonomy" id="49495"/>
    <lineage>
        <taxon>Eukaryota</taxon>
        <taxon>Viridiplantae</taxon>
        <taxon>Streptophyta</taxon>
        <taxon>Embryophyta</taxon>
        <taxon>Tracheophyta</taxon>
        <taxon>Polypodiopsida</taxon>
        <taxon>Polypodiidae</taxon>
        <taxon>Polypodiales</taxon>
        <taxon>Pteridineae</taxon>
        <taxon>Pteridaceae</taxon>
        <taxon>Parkerioideae</taxon>
        <taxon>Ceratopteris</taxon>
    </lineage>
</organism>
<dbReference type="OrthoDB" id="1938193at2759"/>
<dbReference type="EMBL" id="CM035419">
    <property type="protein sequence ID" value="KAH7415152.1"/>
    <property type="molecule type" value="Genomic_DNA"/>
</dbReference>
<accession>A0A8T2TAJ5</accession>